<evidence type="ECO:0000313" key="2">
    <source>
        <dbReference type="EMBL" id="MCH6162957.1"/>
    </source>
</evidence>
<comment type="caution">
    <text evidence="2">The sequence shown here is derived from an EMBL/GenBank/DDBJ whole genome shotgun (WGS) entry which is preliminary data.</text>
</comment>
<feature type="transmembrane region" description="Helical" evidence="1">
    <location>
        <begin position="35"/>
        <end position="53"/>
    </location>
</feature>
<proteinExistence type="predicted"/>
<name>A0ABS9T356_9ACTN</name>
<feature type="transmembrane region" description="Helical" evidence="1">
    <location>
        <begin position="68"/>
        <end position="91"/>
    </location>
</feature>
<dbReference type="Proteomes" id="UP001166784">
    <property type="component" value="Unassembled WGS sequence"/>
</dbReference>
<gene>
    <name evidence="2" type="ORF">MMA15_21960</name>
</gene>
<reference evidence="2" key="1">
    <citation type="submission" date="2022-03" db="EMBL/GenBank/DDBJ databases">
        <authorList>
            <person name="Santos J.D.N."/>
            <person name="Kallscheuer N."/>
            <person name="Jogler C."/>
            <person name="Lage O.M."/>
        </authorList>
    </citation>
    <scope>NUCLEOTIDE SEQUENCE</scope>
    <source>
        <strain evidence="2">M600PL45_2</strain>
    </source>
</reference>
<keyword evidence="1" id="KW-0472">Membrane</keyword>
<accession>A0ABS9T356</accession>
<organism evidence="2 3">
    <name type="scientific">Streptomyces marispadix</name>
    <dbReference type="NCBI Taxonomy" id="2922868"/>
    <lineage>
        <taxon>Bacteria</taxon>
        <taxon>Bacillati</taxon>
        <taxon>Actinomycetota</taxon>
        <taxon>Actinomycetes</taxon>
        <taxon>Kitasatosporales</taxon>
        <taxon>Streptomycetaceae</taxon>
        <taxon>Streptomyces</taxon>
    </lineage>
</organism>
<keyword evidence="1" id="KW-1133">Transmembrane helix</keyword>
<keyword evidence="1" id="KW-0812">Transmembrane</keyword>
<keyword evidence="3" id="KW-1185">Reference proteome</keyword>
<dbReference type="EMBL" id="JAKWJU010000002">
    <property type="protein sequence ID" value="MCH6162957.1"/>
    <property type="molecule type" value="Genomic_DNA"/>
</dbReference>
<reference evidence="2" key="2">
    <citation type="journal article" date="2023" name="Int. J. Syst. Evol. Microbiol.">
        <title>Streptomyces marispadix sp. nov., isolated from marine beach sediment of the Northern Coast of Portugal.</title>
        <authorList>
            <person name="dos Santos J.D.N."/>
            <person name="Vitorino I.R."/>
            <person name="Kallscheuer N."/>
            <person name="Srivastava A."/>
            <person name="Krautwurst S."/>
            <person name="Marz M."/>
            <person name="Jogler C."/>
            <person name="Lobo Da Cunha A."/>
            <person name="Catita J."/>
            <person name="Goncalves H."/>
            <person name="Gonzalez I."/>
            <person name="Reyes F."/>
            <person name="Lage O.M."/>
        </authorList>
    </citation>
    <scope>NUCLEOTIDE SEQUENCE</scope>
    <source>
        <strain evidence="2">M600PL45_2</strain>
    </source>
</reference>
<dbReference type="RefSeq" id="WP_241061827.1">
    <property type="nucleotide sequence ID" value="NZ_JAKWJU010000002.1"/>
</dbReference>
<protein>
    <submittedName>
        <fullName evidence="2">Uncharacterized protein</fullName>
    </submittedName>
</protein>
<evidence type="ECO:0000313" key="3">
    <source>
        <dbReference type="Proteomes" id="UP001166784"/>
    </source>
</evidence>
<evidence type="ECO:0000256" key="1">
    <source>
        <dbReference type="SAM" id="Phobius"/>
    </source>
</evidence>
<sequence>MGDQEQRPPLAKVAFDDLDTQTVWKATRRRVRLRLWLWSALLVAALALSGLLADVRWDDGGARGDNSVGGVVGGLAVLGYPFALYTCCGALSRLRRARSVLEAYPWQSIPAARKLSGTKEARGVAVQLRLPGGAHPGGGESAYADEDGTLWSQSLSARDPLRWNRWATGLEEGAWFAGDVERGGVLALPGPRGLMTVQRRSQVLSMEGRTARAEHESILAAAPGRG</sequence>